<reference evidence="2 3" key="1">
    <citation type="submission" date="2007-01" db="EMBL/GenBank/DDBJ databases">
        <authorList>
            <person name="Haygood M."/>
            <person name="Podell S."/>
            <person name="Anderson C."/>
            <person name="Hopkinson B."/>
            <person name="Roe K."/>
            <person name="Barbeau K."/>
            <person name="Gaasterland T."/>
            <person name="Ferriera S."/>
            <person name="Johnson J."/>
            <person name="Kravitz S."/>
            <person name="Beeson K."/>
            <person name="Sutton G."/>
            <person name="Rogers Y.-H."/>
            <person name="Friedman R."/>
            <person name="Frazier M."/>
            <person name="Venter J.C."/>
        </authorList>
    </citation>
    <scope>NUCLEOTIDE SEQUENCE [LARGE SCALE GENOMIC DNA]</scope>
    <source>
        <strain evidence="2 3">ATCC 23134</strain>
    </source>
</reference>
<dbReference type="eggNOG" id="COG1621">
    <property type="taxonomic scope" value="Bacteria"/>
</dbReference>
<dbReference type="Pfam" id="PF11832">
    <property type="entry name" value="DUF3352"/>
    <property type="match status" value="1"/>
</dbReference>
<accession>A1ZRE8</accession>
<dbReference type="RefSeq" id="WP_004156394.1">
    <property type="nucleotide sequence ID" value="NZ_AAWS01000027.1"/>
</dbReference>
<evidence type="ECO:0000256" key="1">
    <source>
        <dbReference type="SAM" id="Phobius"/>
    </source>
</evidence>
<keyword evidence="1" id="KW-0472">Membrane</keyword>
<gene>
    <name evidence="2" type="ORF">M23134_04726</name>
</gene>
<organism evidence="2 3">
    <name type="scientific">Microscilla marina ATCC 23134</name>
    <dbReference type="NCBI Taxonomy" id="313606"/>
    <lineage>
        <taxon>Bacteria</taxon>
        <taxon>Pseudomonadati</taxon>
        <taxon>Bacteroidota</taxon>
        <taxon>Cytophagia</taxon>
        <taxon>Cytophagales</taxon>
        <taxon>Microscillaceae</taxon>
        <taxon>Microscilla</taxon>
    </lineage>
</organism>
<evidence type="ECO:0000313" key="3">
    <source>
        <dbReference type="Proteomes" id="UP000004095"/>
    </source>
</evidence>
<keyword evidence="1" id="KW-0812">Transmembrane</keyword>
<dbReference type="EMBL" id="AAWS01000027">
    <property type="protein sequence ID" value="EAY27038.1"/>
    <property type="molecule type" value="Genomic_DNA"/>
</dbReference>
<dbReference type="Proteomes" id="UP000004095">
    <property type="component" value="Unassembled WGS sequence"/>
</dbReference>
<dbReference type="InterPro" id="IPR021787">
    <property type="entry name" value="DUF3352"/>
</dbReference>
<dbReference type="OrthoDB" id="1093345at2"/>
<feature type="transmembrane region" description="Helical" evidence="1">
    <location>
        <begin position="16"/>
        <end position="37"/>
    </location>
</feature>
<protein>
    <submittedName>
        <fullName evidence="2">Uncharacterized protein</fullName>
    </submittedName>
</protein>
<sequence length="928" mass="107195">MKKFLKEKILDKYPKRVVYGAGAGLAILLIVLILVWLSSGRRKPSALTMMPNNPVFVFETNNVLNLFKEVEANPMWSNLVQTDYFNTVASRTQYFIEILSKNPKGVSLLANRTITASVHVTSKEDFGTLFFVPVPTSMDTQYLSEVLSYFRAKSEFQFSERTFKDFKIYEAKQKGTTSIFSFVIYKGFFMGSYSSILIDDVVRHASSGESAYRVTEVKRDWKDLAFWKNSHLRMHVNPEQLPQFVASTSNENLVPFFKPLKKFAESALYGTHLDNSQMAFTGLTLTNPGEEGEFMNVFAKQKAHPFQLKNYIPNNTAIMYHLTFADREKFVKNVKEYWEKQDEAFVQKQRDIESKNGIKFADFYKFLDKEIGFAVLEMGEEQRETHKLLFMRTNGLVGALNVLKQMGKKVADKMGQTLQIQKYGKAEIGEIPLSEFPAAMLGNTFQGFERCYFSYVGNAVVLANDIAIIRNLLDDVQRNDVWGKTTRYKLMLSKIKQTSNLTFLVNIPKAWKIMYKNASPNWKKLMSQYEAQIKYFQWLTAQFHYEGEQFQSQLRLKFTGGQMDEKVDKSYHPLVSATLRTGIYTPPYLMKNHRKKGVTEILVQDYENRLHLISETGKSLWQLRMYSPLRSVPVQIDRYRNKKLQYAFITNRHINLIDRVGRPVKKFPIRIRDSIRLHTMSVLEFGRRNYRFLVTDIHGKARIYNHEGQLIYGWKSKNLGSKLAAPAQQVKAGKSYLMFLLENGFVYAYDRRGKKKPGFPLSLQIKTSNPMVVDKKTLTFTCLSDIGQLISFDINGDIVSKKNLPKPYPNAKFKLCVDKKTNDWIIMVDGGSKIIALDKEGRKLFEKDFKDRKSFSFRYFNLDTDKRYIAVTSKMEAKTHILDYGGKSLAEPLNSTKDVVLKLDPNANRLIIYRCYSQFAGSYALDLE</sequence>
<name>A1ZRE8_MICM2</name>
<keyword evidence="3" id="KW-1185">Reference proteome</keyword>
<evidence type="ECO:0000313" key="2">
    <source>
        <dbReference type="EMBL" id="EAY27038.1"/>
    </source>
</evidence>
<comment type="caution">
    <text evidence="2">The sequence shown here is derived from an EMBL/GenBank/DDBJ whole genome shotgun (WGS) entry which is preliminary data.</text>
</comment>
<proteinExistence type="predicted"/>
<keyword evidence="1" id="KW-1133">Transmembrane helix</keyword>
<dbReference type="AlphaFoldDB" id="A1ZRE8"/>